<evidence type="ECO:0000313" key="2">
    <source>
        <dbReference type="Proteomes" id="UP000324800"/>
    </source>
</evidence>
<protein>
    <submittedName>
        <fullName evidence="1">Uncharacterized protein</fullName>
    </submittedName>
</protein>
<dbReference type="EMBL" id="SNRW01000104">
    <property type="protein sequence ID" value="KAA6403402.1"/>
    <property type="molecule type" value="Genomic_DNA"/>
</dbReference>
<proteinExistence type="predicted"/>
<dbReference type="Proteomes" id="UP000324800">
    <property type="component" value="Unassembled WGS sequence"/>
</dbReference>
<comment type="caution">
    <text evidence="1">The sequence shown here is derived from an EMBL/GenBank/DDBJ whole genome shotgun (WGS) entry which is preliminary data.</text>
</comment>
<gene>
    <name evidence="1" type="ORF">EZS28_001064</name>
</gene>
<accession>A0A5J4X928</accession>
<reference evidence="1 2" key="1">
    <citation type="submission" date="2019-03" db="EMBL/GenBank/DDBJ databases">
        <title>Single cell metagenomics reveals metabolic interactions within the superorganism composed of flagellate Streblomastix strix and complex community of Bacteroidetes bacteria on its surface.</title>
        <authorList>
            <person name="Treitli S.C."/>
            <person name="Kolisko M."/>
            <person name="Husnik F."/>
            <person name="Keeling P."/>
            <person name="Hampl V."/>
        </authorList>
    </citation>
    <scope>NUCLEOTIDE SEQUENCE [LARGE SCALE GENOMIC DNA]</scope>
    <source>
        <strain evidence="1">ST1C</strain>
    </source>
</reference>
<name>A0A5J4X928_9EUKA</name>
<evidence type="ECO:0000313" key="1">
    <source>
        <dbReference type="EMBL" id="KAA6403402.1"/>
    </source>
</evidence>
<organism evidence="1 2">
    <name type="scientific">Streblomastix strix</name>
    <dbReference type="NCBI Taxonomy" id="222440"/>
    <lineage>
        <taxon>Eukaryota</taxon>
        <taxon>Metamonada</taxon>
        <taxon>Preaxostyla</taxon>
        <taxon>Oxymonadida</taxon>
        <taxon>Streblomastigidae</taxon>
        <taxon>Streblomastix</taxon>
    </lineage>
</organism>
<dbReference type="AlphaFoldDB" id="A0A5J4X928"/>
<sequence length="139" mass="15967">RRGSRKCLDLIQQLGDESDQAELVSIGYAGEFVITFSTAGGNGEEQDKQIRQGLNHIFWFLKDLRQGRNDPLYQQFPPLPQLARRSNEQIEEEGGNEDVDAQMNNNGEVFNIKYWAKLAKVQILNCFIDNSNTKPDWYN</sequence>
<feature type="non-terminal residue" evidence="1">
    <location>
        <position position="1"/>
    </location>
</feature>